<dbReference type="PROSITE" id="PS50110">
    <property type="entry name" value="RESPONSE_REGULATORY"/>
    <property type="match status" value="1"/>
</dbReference>
<keyword evidence="2 5" id="KW-0597">Phosphoprotein</keyword>
<dbReference type="InterPro" id="IPR001789">
    <property type="entry name" value="Sig_transdc_resp-reg_receiver"/>
</dbReference>
<evidence type="ECO:0000256" key="3">
    <source>
        <dbReference type="ARBA" id="ARBA00023125"/>
    </source>
</evidence>
<evidence type="ECO:0000259" key="6">
    <source>
        <dbReference type="PROSITE" id="PS50110"/>
    </source>
</evidence>
<dbReference type="AlphaFoldDB" id="A0A9D1RUE3"/>
<accession>A0A9D1RUE3</accession>
<protein>
    <recommendedName>
        <fullName evidence="1">Stage 0 sporulation protein A homolog</fullName>
    </recommendedName>
</protein>
<dbReference type="SUPFAM" id="SSF52172">
    <property type="entry name" value="CheY-like"/>
    <property type="match status" value="1"/>
</dbReference>
<dbReference type="InterPro" id="IPR036388">
    <property type="entry name" value="WH-like_DNA-bd_sf"/>
</dbReference>
<dbReference type="Gene3D" id="3.40.50.2300">
    <property type="match status" value="1"/>
</dbReference>
<evidence type="ECO:0000256" key="5">
    <source>
        <dbReference type="PROSITE-ProRule" id="PRU00169"/>
    </source>
</evidence>
<dbReference type="Pfam" id="PF00072">
    <property type="entry name" value="Response_reg"/>
    <property type="match status" value="1"/>
</dbReference>
<dbReference type="GO" id="GO:0005509">
    <property type="term" value="F:calcium ion binding"/>
    <property type="evidence" value="ECO:0007669"/>
    <property type="project" value="InterPro"/>
</dbReference>
<dbReference type="InterPro" id="IPR016032">
    <property type="entry name" value="Sig_transdc_resp-reg_C-effctor"/>
</dbReference>
<dbReference type="CDD" id="cd00156">
    <property type="entry name" value="REC"/>
    <property type="match status" value="1"/>
</dbReference>
<feature type="domain" description="Response regulatory" evidence="6">
    <location>
        <begin position="14"/>
        <end position="131"/>
    </location>
</feature>
<reference evidence="7" key="2">
    <citation type="submission" date="2021-04" db="EMBL/GenBank/DDBJ databases">
        <authorList>
            <person name="Gilroy R."/>
        </authorList>
    </citation>
    <scope>NUCLEOTIDE SEQUENCE</scope>
    <source>
        <strain evidence="7">ChiGjej6B6-1540</strain>
    </source>
</reference>
<feature type="modified residue" description="4-aspartylphosphate" evidence="5">
    <location>
        <position position="66"/>
    </location>
</feature>
<evidence type="ECO:0000313" key="8">
    <source>
        <dbReference type="Proteomes" id="UP000824192"/>
    </source>
</evidence>
<comment type="caution">
    <text evidence="7">The sequence shown here is derived from an EMBL/GenBank/DDBJ whole genome shotgun (WGS) entry which is preliminary data.</text>
</comment>
<dbReference type="GO" id="GO:0003700">
    <property type="term" value="F:DNA-binding transcription factor activity"/>
    <property type="evidence" value="ECO:0007669"/>
    <property type="project" value="InterPro"/>
</dbReference>
<dbReference type="Gene3D" id="1.10.10.10">
    <property type="entry name" value="Winged helix-like DNA-binding domain superfamily/Winged helix DNA-binding domain"/>
    <property type="match status" value="1"/>
</dbReference>
<dbReference type="InterPro" id="IPR050595">
    <property type="entry name" value="Bact_response_regulator"/>
</dbReference>
<dbReference type="EMBL" id="DXGA01000090">
    <property type="protein sequence ID" value="HIW93725.1"/>
    <property type="molecule type" value="Genomic_DNA"/>
</dbReference>
<dbReference type="GO" id="GO:0003677">
    <property type="term" value="F:DNA binding"/>
    <property type="evidence" value="ECO:0007669"/>
    <property type="project" value="UniProtKB-KW"/>
</dbReference>
<dbReference type="GO" id="GO:0042173">
    <property type="term" value="P:regulation of sporulation resulting in formation of a cellular spore"/>
    <property type="evidence" value="ECO:0007669"/>
    <property type="project" value="InterPro"/>
</dbReference>
<dbReference type="GO" id="GO:0005737">
    <property type="term" value="C:cytoplasm"/>
    <property type="evidence" value="ECO:0007669"/>
    <property type="project" value="InterPro"/>
</dbReference>
<keyword evidence="3" id="KW-0238">DNA-binding</keyword>
<evidence type="ECO:0000313" key="7">
    <source>
        <dbReference type="EMBL" id="HIW93725.1"/>
    </source>
</evidence>
<reference evidence="7" key="1">
    <citation type="journal article" date="2021" name="PeerJ">
        <title>Extensive microbial diversity within the chicken gut microbiome revealed by metagenomics and culture.</title>
        <authorList>
            <person name="Gilroy R."/>
            <person name="Ravi A."/>
            <person name="Getino M."/>
            <person name="Pursley I."/>
            <person name="Horton D.L."/>
            <person name="Alikhan N.F."/>
            <person name="Baker D."/>
            <person name="Gharbi K."/>
            <person name="Hall N."/>
            <person name="Watson M."/>
            <person name="Adriaenssens E.M."/>
            <person name="Foster-Nyarko E."/>
            <person name="Jarju S."/>
            <person name="Secka A."/>
            <person name="Antonio M."/>
            <person name="Oren A."/>
            <person name="Chaudhuri R.R."/>
            <person name="La Ragione R."/>
            <person name="Hildebrand F."/>
            <person name="Pallen M.J."/>
        </authorList>
    </citation>
    <scope>NUCLEOTIDE SEQUENCE</scope>
    <source>
        <strain evidence="7">ChiGjej6B6-1540</strain>
    </source>
</reference>
<organism evidence="7 8">
    <name type="scientific">Candidatus Flavonifractor merdipullorum</name>
    <dbReference type="NCBI Taxonomy" id="2838590"/>
    <lineage>
        <taxon>Bacteria</taxon>
        <taxon>Bacillati</taxon>
        <taxon>Bacillota</taxon>
        <taxon>Clostridia</taxon>
        <taxon>Eubacteriales</taxon>
        <taxon>Oscillospiraceae</taxon>
        <taxon>Flavonifractor</taxon>
    </lineage>
</organism>
<comment type="function">
    <text evidence="4">May play the central regulatory role in sporulation. It may be an element of the effector pathway responsible for the activation of sporulation genes in response to nutritional stress. Spo0A may act in concert with spo0H (a sigma factor) to control the expression of some genes that are critical to the sporulation process.</text>
</comment>
<proteinExistence type="predicted"/>
<evidence type="ECO:0000256" key="2">
    <source>
        <dbReference type="ARBA" id="ARBA00022553"/>
    </source>
</evidence>
<dbReference type="InterPro" id="IPR011006">
    <property type="entry name" value="CheY-like_superfamily"/>
</dbReference>
<sequence>MATPKEKDTHRRLRALIAEDDDSMRTLLRSWLAESEKFEMPPLEATDGRTALEYLRLEGPDLLLLDLVMPGASGFFVLEHLGTLPFRPRVIVISRVGNEHLLDQLFQMGIDFFFRKPVNLNDLTGVVRLLFGAPPVCNRQYRGPACEILNGMGAPPKMMGTMWASRLAEALAMEPEGEMLLKEAYYAVRRPGDSAYMTVDKNIRDLIQRLHRSGSAEYQKLWPPSHDRAPTCGEFLHLLAEEVRRRCRQPEPPTLSL</sequence>
<evidence type="ECO:0000256" key="1">
    <source>
        <dbReference type="ARBA" id="ARBA00018672"/>
    </source>
</evidence>
<dbReference type="PANTHER" id="PTHR44591:SF3">
    <property type="entry name" value="RESPONSE REGULATORY DOMAIN-CONTAINING PROTEIN"/>
    <property type="match status" value="1"/>
</dbReference>
<dbReference type="SUPFAM" id="SSF46894">
    <property type="entry name" value="C-terminal effector domain of the bipartite response regulators"/>
    <property type="match status" value="1"/>
</dbReference>
<dbReference type="SMART" id="SM00448">
    <property type="entry name" value="REC"/>
    <property type="match status" value="1"/>
</dbReference>
<name>A0A9D1RUE3_9FIRM</name>
<dbReference type="Proteomes" id="UP000824192">
    <property type="component" value="Unassembled WGS sequence"/>
</dbReference>
<dbReference type="GO" id="GO:0000160">
    <property type="term" value="P:phosphorelay signal transduction system"/>
    <property type="evidence" value="ECO:0007669"/>
    <property type="project" value="InterPro"/>
</dbReference>
<gene>
    <name evidence="7" type="ORF">H9868_04205</name>
</gene>
<evidence type="ECO:0000256" key="4">
    <source>
        <dbReference type="ARBA" id="ARBA00024867"/>
    </source>
</evidence>
<dbReference type="PANTHER" id="PTHR44591">
    <property type="entry name" value="STRESS RESPONSE REGULATOR PROTEIN 1"/>
    <property type="match status" value="1"/>
</dbReference>